<dbReference type="Proteomes" id="UP001050975">
    <property type="component" value="Unassembled WGS sequence"/>
</dbReference>
<protein>
    <submittedName>
        <fullName evidence="2">Uncharacterized protein</fullName>
    </submittedName>
</protein>
<organism evidence="2 3">
    <name type="scientific">Microseira wollei NIES-4236</name>
    <dbReference type="NCBI Taxonomy" id="2530354"/>
    <lineage>
        <taxon>Bacteria</taxon>
        <taxon>Bacillati</taxon>
        <taxon>Cyanobacteriota</taxon>
        <taxon>Cyanophyceae</taxon>
        <taxon>Oscillatoriophycideae</taxon>
        <taxon>Aerosakkonematales</taxon>
        <taxon>Aerosakkonemataceae</taxon>
        <taxon>Microseira</taxon>
    </lineage>
</organism>
<dbReference type="EMBL" id="BLAY01000535">
    <property type="protein sequence ID" value="GET44679.1"/>
    <property type="molecule type" value="Genomic_DNA"/>
</dbReference>
<proteinExistence type="predicted"/>
<evidence type="ECO:0000256" key="1">
    <source>
        <dbReference type="SAM" id="MobiDB-lite"/>
    </source>
</evidence>
<gene>
    <name evidence="2" type="ORF">MiSe_95120</name>
</gene>
<feature type="compositionally biased region" description="Basic and acidic residues" evidence="1">
    <location>
        <begin position="1"/>
        <end position="15"/>
    </location>
</feature>
<comment type="caution">
    <text evidence="2">The sequence shown here is derived from an EMBL/GenBank/DDBJ whole genome shotgun (WGS) entry which is preliminary data.</text>
</comment>
<sequence>MENLEKLVEEHDKQNGRIVTRISPAGEPNFSDVRGNRQANVSASKTS</sequence>
<reference evidence="2" key="1">
    <citation type="submission" date="2019-10" db="EMBL/GenBank/DDBJ databases">
        <title>Draft genome sequece of Microseira wollei NIES-4236.</title>
        <authorList>
            <person name="Yamaguchi H."/>
            <person name="Suzuki S."/>
            <person name="Kawachi M."/>
        </authorList>
    </citation>
    <scope>NUCLEOTIDE SEQUENCE</scope>
    <source>
        <strain evidence="2">NIES-4236</strain>
    </source>
</reference>
<keyword evidence="3" id="KW-1185">Reference proteome</keyword>
<feature type="compositionally biased region" description="Polar residues" evidence="1">
    <location>
        <begin position="37"/>
        <end position="47"/>
    </location>
</feature>
<name>A0AAV3WQZ0_9CYAN</name>
<dbReference type="AlphaFoldDB" id="A0AAV3WQZ0"/>
<evidence type="ECO:0000313" key="3">
    <source>
        <dbReference type="Proteomes" id="UP001050975"/>
    </source>
</evidence>
<evidence type="ECO:0000313" key="2">
    <source>
        <dbReference type="EMBL" id="GET44679.1"/>
    </source>
</evidence>
<feature type="region of interest" description="Disordered" evidence="1">
    <location>
        <begin position="1"/>
        <end position="47"/>
    </location>
</feature>
<accession>A0AAV3WQZ0</accession>